<dbReference type="GO" id="GO:0016491">
    <property type="term" value="F:oxidoreductase activity"/>
    <property type="evidence" value="ECO:0007669"/>
    <property type="project" value="InterPro"/>
</dbReference>
<dbReference type="SUPFAM" id="SSF52218">
    <property type="entry name" value="Flavoproteins"/>
    <property type="match status" value="1"/>
</dbReference>
<dbReference type="OrthoDB" id="6398207at2"/>
<dbReference type="InterPro" id="IPR029039">
    <property type="entry name" value="Flavoprotein-like_sf"/>
</dbReference>
<accession>A0A1V8M808</accession>
<dbReference type="PANTHER" id="PTHR43278">
    <property type="entry name" value="NAD(P)H-DEPENDENT FMN-CONTAINING OXIDOREDUCTASE YWQN-RELATED"/>
    <property type="match status" value="1"/>
</dbReference>
<protein>
    <submittedName>
        <fullName evidence="4">FMN reductase</fullName>
    </submittedName>
</protein>
<dbReference type="Pfam" id="PF03358">
    <property type="entry name" value="FMN_red"/>
    <property type="match status" value="1"/>
</dbReference>
<dbReference type="Gene3D" id="3.40.50.360">
    <property type="match status" value="1"/>
</dbReference>
<keyword evidence="2" id="KW-0288">FMN</keyword>
<reference evidence="4 5" key="1">
    <citation type="submission" date="2015-12" db="EMBL/GenBank/DDBJ databases">
        <authorList>
            <person name="Shamseldin A."/>
            <person name="Moawad H."/>
            <person name="Abd El-Rahim W.M."/>
            <person name="Sadowsky M.J."/>
        </authorList>
    </citation>
    <scope>NUCLEOTIDE SEQUENCE [LARGE SCALE GENOMIC DNA]</scope>
    <source>
        <strain evidence="4 5">WF1</strain>
    </source>
</reference>
<dbReference type="Proteomes" id="UP000191980">
    <property type="component" value="Unassembled WGS sequence"/>
</dbReference>
<gene>
    <name evidence="4" type="ORF">AU255_07560</name>
</gene>
<comment type="caution">
    <text evidence="4">The sequence shown here is derived from an EMBL/GenBank/DDBJ whole genome shotgun (WGS) entry which is preliminary data.</text>
</comment>
<dbReference type="AlphaFoldDB" id="A0A1V8M808"/>
<evidence type="ECO:0000259" key="3">
    <source>
        <dbReference type="Pfam" id="PF03358"/>
    </source>
</evidence>
<sequence length="198" mass="21942">MNKILAINGSYRDDGITDKAVEAMVRCVKSAGAEVEVILLREYPIEFCLNCRECTQQTGNLPGKCVQHDGMEELINKIELADGFILASPTNFGSVTAIFKRFMERLTVYAYWPWDKNYPQSRKSNVQQKKAVIISSCAAPGFIGRLMYGTLKQLKMTARTIGAETVGTLFTGSISKESHPTLSDAVQKKIKILAVKLV</sequence>
<dbReference type="InterPro" id="IPR051796">
    <property type="entry name" value="ISF_SsuE-like"/>
</dbReference>
<evidence type="ECO:0000313" key="4">
    <source>
        <dbReference type="EMBL" id="OQK17711.1"/>
    </source>
</evidence>
<dbReference type="EMBL" id="LPUF01000001">
    <property type="protein sequence ID" value="OQK17711.1"/>
    <property type="molecule type" value="Genomic_DNA"/>
</dbReference>
<dbReference type="InterPro" id="IPR005025">
    <property type="entry name" value="FMN_Rdtase-like_dom"/>
</dbReference>
<dbReference type="RefSeq" id="WP_080522321.1">
    <property type="nucleotide sequence ID" value="NZ_LPUF01000001.1"/>
</dbReference>
<keyword evidence="1" id="KW-0285">Flavoprotein</keyword>
<proteinExistence type="predicted"/>
<name>A0A1V8M808_9GAMM</name>
<dbReference type="STRING" id="1420851.AU255_07560"/>
<organism evidence="4 5">
    <name type="scientific">Methyloprofundus sedimenti</name>
    <dbReference type="NCBI Taxonomy" id="1420851"/>
    <lineage>
        <taxon>Bacteria</taxon>
        <taxon>Pseudomonadati</taxon>
        <taxon>Pseudomonadota</taxon>
        <taxon>Gammaproteobacteria</taxon>
        <taxon>Methylococcales</taxon>
        <taxon>Methylococcaceae</taxon>
        <taxon>Methyloprofundus</taxon>
    </lineage>
</organism>
<evidence type="ECO:0000313" key="5">
    <source>
        <dbReference type="Proteomes" id="UP000191980"/>
    </source>
</evidence>
<keyword evidence="5" id="KW-1185">Reference proteome</keyword>
<evidence type="ECO:0000256" key="2">
    <source>
        <dbReference type="ARBA" id="ARBA00022643"/>
    </source>
</evidence>
<evidence type="ECO:0000256" key="1">
    <source>
        <dbReference type="ARBA" id="ARBA00022630"/>
    </source>
</evidence>
<feature type="domain" description="NADPH-dependent FMN reductase-like" evidence="3">
    <location>
        <begin position="3"/>
        <end position="139"/>
    </location>
</feature>
<dbReference type="PANTHER" id="PTHR43278:SF4">
    <property type="entry name" value="NAD(P)H-DEPENDENT FMN-CONTAINING OXIDOREDUCTASE YWQN-RELATED"/>
    <property type="match status" value="1"/>
</dbReference>